<dbReference type="PANTHER" id="PTHR34990:SF2">
    <property type="entry name" value="BLL8164 PROTEIN"/>
    <property type="match status" value="1"/>
</dbReference>
<evidence type="ECO:0000256" key="5">
    <source>
        <dbReference type="ARBA" id="ARBA00023211"/>
    </source>
</evidence>
<proteinExistence type="predicted"/>
<sequence length="252" mass="28561">MLDAVVISDIHLGSPNCQAKYLVHFLAEVRRGELRAKQLILNGDVFDSIDFRRLKKHHWKILSEIRKLADHMEITWINGNHDGSSEVISHLLGVRCADEIVVESGNRRLLFLHGHRFDEFISRYPFITWVADRIYNFLQRVDKSHSFAKFAKHRSKTFLRCAQKIEQDAMQYAAKLGCDAVCCGHTHLPVANTSGAVHYFNSGCWTEKPCHYLTVQDGAVTVCSYTEEVPDELLNAGELVDHPVTVSLSSVA</sequence>
<evidence type="ECO:0000313" key="7">
    <source>
        <dbReference type="EMBL" id="VTR94926.1"/>
    </source>
</evidence>
<dbReference type="GO" id="GO:0016020">
    <property type="term" value="C:membrane"/>
    <property type="evidence" value="ECO:0007669"/>
    <property type="project" value="GOC"/>
</dbReference>
<reference evidence="7 8" key="1">
    <citation type="submission" date="2019-05" db="EMBL/GenBank/DDBJ databases">
        <authorList>
            <consortium name="Science for Life Laboratories"/>
        </authorList>
    </citation>
    <scope>NUCLEOTIDE SEQUENCE [LARGE SCALE GENOMIC DNA]</scope>
    <source>
        <strain evidence="7">Soil9</strain>
    </source>
</reference>
<dbReference type="GO" id="GO:0009245">
    <property type="term" value="P:lipid A biosynthetic process"/>
    <property type="evidence" value="ECO:0007669"/>
    <property type="project" value="TreeGrafter"/>
</dbReference>
<evidence type="ECO:0000313" key="8">
    <source>
        <dbReference type="Proteomes" id="UP000464178"/>
    </source>
</evidence>
<dbReference type="Pfam" id="PF00149">
    <property type="entry name" value="Metallophos"/>
    <property type="match status" value="1"/>
</dbReference>
<dbReference type="SUPFAM" id="SSF56300">
    <property type="entry name" value="Metallo-dependent phosphatases"/>
    <property type="match status" value="1"/>
</dbReference>
<dbReference type="PANTHER" id="PTHR34990">
    <property type="entry name" value="UDP-2,3-DIACYLGLUCOSAMINE HYDROLASE-RELATED"/>
    <property type="match status" value="1"/>
</dbReference>
<dbReference type="InterPro" id="IPR043461">
    <property type="entry name" value="LpxH-like"/>
</dbReference>
<accession>A0A6P2D341</accession>
<dbReference type="AlphaFoldDB" id="A0A6P2D341"/>
<dbReference type="CDD" id="cd07398">
    <property type="entry name" value="MPP_YbbF-LpxH"/>
    <property type="match status" value="1"/>
</dbReference>
<evidence type="ECO:0000256" key="2">
    <source>
        <dbReference type="ARBA" id="ARBA00022519"/>
    </source>
</evidence>
<dbReference type="KEGG" id="gms:SOIL9_27880"/>
<dbReference type="EMBL" id="LR593886">
    <property type="protein sequence ID" value="VTR94926.1"/>
    <property type="molecule type" value="Genomic_DNA"/>
</dbReference>
<dbReference type="Proteomes" id="UP000464178">
    <property type="component" value="Chromosome"/>
</dbReference>
<keyword evidence="4" id="KW-0472">Membrane</keyword>
<evidence type="ECO:0000256" key="4">
    <source>
        <dbReference type="ARBA" id="ARBA00023136"/>
    </source>
</evidence>
<keyword evidence="1" id="KW-1003">Cell membrane</keyword>
<dbReference type="GO" id="GO:0046872">
    <property type="term" value="F:metal ion binding"/>
    <property type="evidence" value="ECO:0007669"/>
    <property type="project" value="UniProtKB-KW"/>
</dbReference>
<dbReference type="InterPro" id="IPR029052">
    <property type="entry name" value="Metallo-depent_PP-like"/>
</dbReference>
<name>A0A6P2D341_9BACT</name>
<keyword evidence="8" id="KW-1185">Reference proteome</keyword>
<evidence type="ECO:0000256" key="3">
    <source>
        <dbReference type="ARBA" id="ARBA00022723"/>
    </source>
</evidence>
<organism evidence="7 8">
    <name type="scientific">Gemmata massiliana</name>
    <dbReference type="NCBI Taxonomy" id="1210884"/>
    <lineage>
        <taxon>Bacteria</taxon>
        <taxon>Pseudomonadati</taxon>
        <taxon>Planctomycetota</taxon>
        <taxon>Planctomycetia</taxon>
        <taxon>Gemmatales</taxon>
        <taxon>Gemmataceae</taxon>
        <taxon>Gemmata</taxon>
    </lineage>
</organism>
<feature type="domain" description="Calcineurin-like phosphoesterase" evidence="6">
    <location>
        <begin position="5"/>
        <end position="188"/>
    </location>
</feature>
<keyword evidence="2" id="KW-0997">Cell inner membrane</keyword>
<keyword evidence="5" id="KW-0464">Manganese</keyword>
<dbReference type="InterPro" id="IPR004843">
    <property type="entry name" value="Calcineurin-like_PHP"/>
</dbReference>
<gene>
    <name evidence="7" type="ORF">SOIL9_27880</name>
</gene>
<dbReference type="GO" id="GO:0008758">
    <property type="term" value="F:UDP-2,3-diacylglucosamine hydrolase activity"/>
    <property type="evidence" value="ECO:0007669"/>
    <property type="project" value="TreeGrafter"/>
</dbReference>
<dbReference type="Gene3D" id="3.60.21.10">
    <property type="match status" value="1"/>
</dbReference>
<dbReference type="RefSeq" id="WP_162669408.1">
    <property type="nucleotide sequence ID" value="NZ_LR593886.1"/>
</dbReference>
<evidence type="ECO:0000259" key="6">
    <source>
        <dbReference type="Pfam" id="PF00149"/>
    </source>
</evidence>
<keyword evidence="3" id="KW-0479">Metal-binding</keyword>
<protein>
    <recommendedName>
        <fullName evidence="6">Calcineurin-like phosphoesterase domain-containing protein</fullName>
    </recommendedName>
</protein>
<evidence type="ECO:0000256" key="1">
    <source>
        <dbReference type="ARBA" id="ARBA00022475"/>
    </source>
</evidence>